<gene>
    <name evidence="2" type="ORF">KR50_02860</name>
</gene>
<dbReference type="AlphaFoldDB" id="A0A0C2VVM9"/>
<dbReference type="InterPro" id="IPR036188">
    <property type="entry name" value="FAD/NAD-bd_sf"/>
</dbReference>
<evidence type="ECO:0000259" key="1">
    <source>
        <dbReference type="Pfam" id="PF01266"/>
    </source>
</evidence>
<feature type="domain" description="FAD dependent oxidoreductase" evidence="1">
    <location>
        <begin position="30"/>
        <end position="383"/>
    </location>
</feature>
<dbReference type="Proteomes" id="UP000031972">
    <property type="component" value="Unassembled WGS sequence"/>
</dbReference>
<protein>
    <submittedName>
        <fullName evidence="2">FAD dependent oxidoreductase</fullName>
    </submittedName>
</protein>
<dbReference type="PATRIC" id="fig|220754.4.peg.292"/>
<reference evidence="2 3" key="1">
    <citation type="submission" date="2015-01" db="EMBL/GenBank/DDBJ databases">
        <title>Jeotgalibacillus campisalis genome sequencing.</title>
        <authorList>
            <person name="Goh K.M."/>
            <person name="Chan K.-G."/>
            <person name="Yaakop A.S."/>
            <person name="Ee R."/>
            <person name="Gan H.M."/>
            <person name="Chan C.S."/>
        </authorList>
    </citation>
    <scope>NUCLEOTIDE SEQUENCE [LARGE SCALE GENOMIC DNA]</scope>
    <source>
        <strain evidence="2 3">SF-57</strain>
    </source>
</reference>
<dbReference type="PANTHER" id="PTHR13847:SF201">
    <property type="entry name" value="PUTATIBE OXIDOREDUCTASE"/>
    <property type="match status" value="1"/>
</dbReference>
<dbReference type="PANTHER" id="PTHR13847">
    <property type="entry name" value="SARCOSINE DEHYDROGENASE-RELATED"/>
    <property type="match status" value="1"/>
</dbReference>
<name>A0A0C2VVM9_9BACL</name>
<dbReference type="InterPro" id="IPR006076">
    <property type="entry name" value="FAD-dep_OxRdtase"/>
</dbReference>
<sequence>MKLHNGELFWPETVEKQIDYPPLNTEVTCDVLIIGGGMAGALCAEELSHTPFKTVLAEKGRIGSGSSSANTGLLQYSNDKMLHEMAEEIGEDQAVHFYKLCLEAVDELQQVSGPLTPPVDFIRRPSLYYASDESDVSKLQKEYEMLNKHGFEVEFYDKELIKERFGFEKPAALMTHGDAEVNPLKLVKALINTANGRDVDVFENTHLTEEGKEGEYWCFASPDGRIKAMHVIYSTGYETISFAKSLGAELNRTFAIATTPVESLERWSYQALIWETKRPYFYMRTTADNRIIAGGLDQEELTGTLDEDVIQDRAAKLLKRIKEHFPDLDIDVSHAWAASFGESKDGLPYIGEHSEKDNIYFCLGYGGNGTVYSKLGAKMLCELIHGKPSEGADIVKLDR</sequence>
<dbReference type="GO" id="GO:0005737">
    <property type="term" value="C:cytoplasm"/>
    <property type="evidence" value="ECO:0007669"/>
    <property type="project" value="TreeGrafter"/>
</dbReference>
<evidence type="ECO:0000313" key="2">
    <source>
        <dbReference type="EMBL" id="KIL52957.1"/>
    </source>
</evidence>
<comment type="caution">
    <text evidence="2">The sequence shown here is derived from an EMBL/GenBank/DDBJ whole genome shotgun (WGS) entry which is preliminary data.</text>
</comment>
<accession>A0A0C2VVM9</accession>
<keyword evidence="3" id="KW-1185">Reference proteome</keyword>
<dbReference type="OrthoDB" id="571248at2"/>
<organism evidence="2 3">
    <name type="scientific">Jeotgalibacillus campisalis</name>
    <dbReference type="NCBI Taxonomy" id="220754"/>
    <lineage>
        <taxon>Bacteria</taxon>
        <taxon>Bacillati</taxon>
        <taxon>Bacillota</taxon>
        <taxon>Bacilli</taxon>
        <taxon>Bacillales</taxon>
        <taxon>Caryophanaceae</taxon>
        <taxon>Jeotgalibacillus</taxon>
    </lineage>
</organism>
<dbReference type="SUPFAM" id="SSF51905">
    <property type="entry name" value="FAD/NAD(P)-binding domain"/>
    <property type="match status" value="1"/>
</dbReference>
<dbReference type="Gene3D" id="3.50.50.60">
    <property type="entry name" value="FAD/NAD(P)-binding domain"/>
    <property type="match status" value="1"/>
</dbReference>
<dbReference type="EMBL" id="JXRR01000001">
    <property type="protein sequence ID" value="KIL52957.1"/>
    <property type="molecule type" value="Genomic_DNA"/>
</dbReference>
<dbReference type="RefSeq" id="WP_041053860.1">
    <property type="nucleotide sequence ID" value="NZ_JXRR01000001.1"/>
</dbReference>
<proteinExistence type="predicted"/>
<dbReference type="Pfam" id="PF01266">
    <property type="entry name" value="DAO"/>
    <property type="match status" value="1"/>
</dbReference>
<evidence type="ECO:0000313" key="3">
    <source>
        <dbReference type="Proteomes" id="UP000031972"/>
    </source>
</evidence>
<dbReference type="Gene3D" id="3.30.9.10">
    <property type="entry name" value="D-Amino Acid Oxidase, subunit A, domain 2"/>
    <property type="match status" value="1"/>
</dbReference>